<evidence type="ECO:0000259" key="2">
    <source>
        <dbReference type="Pfam" id="PF01558"/>
    </source>
</evidence>
<dbReference type="GO" id="GO:0006979">
    <property type="term" value="P:response to oxidative stress"/>
    <property type="evidence" value="ECO:0007669"/>
    <property type="project" value="TreeGrafter"/>
</dbReference>
<dbReference type="AlphaFoldDB" id="A0AA35WFI0"/>
<dbReference type="Pfam" id="PF01855">
    <property type="entry name" value="POR_N"/>
    <property type="match status" value="1"/>
</dbReference>
<dbReference type="Proteomes" id="UP001174909">
    <property type="component" value="Unassembled WGS sequence"/>
</dbReference>
<protein>
    <submittedName>
        <fullName evidence="4">2-oxoglutarate oxidoreductase subunit KorA</fullName>
    </submittedName>
</protein>
<keyword evidence="1" id="KW-0560">Oxidoreductase</keyword>
<feature type="domain" description="Pyruvate flavodoxin/ferredoxin oxidoreductase pyrimidine binding" evidence="3">
    <location>
        <begin position="213"/>
        <end position="325"/>
    </location>
</feature>
<evidence type="ECO:0000313" key="4">
    <source>
        <dbReference type="EMBL" id="CAI8012580.1"/>
    </source>
</evidence>
<dbReference type="InterPro" id="IPR002869">
    <property type="entry name" value="Pyrv_flavodox_OxRed_cen"/>
</dbReference>
<dbReference type="Pfam" id="PF01558">
    <property type="entry name" value="POR"/>
    <property type="match status" value="1"/>
</dbReference>
<comment type="caution">
    <text evidence="4">The sequence shown here is derived from an EMBL/GenBank/DDBJ whole genome shotgun (WGS) entry which is preliminary data.</text>
</comment>
<dbReference type="PANTHER" id="PTHR32154:SF20">
    <property type="entry name" value="2-OXOGLUTARATE OXIDOREDUCTASE SUBUNIT KORA"/>
    <property type="match status" value="1"/>
</dbReference>
<dbReference type="InterPro" id="IPR019752">
    <property type="entry name" value="Pyrv/ketoisovalerate_OxRed_cat"/>
</dbReference>
<proteinExistence type="predicted"/>
<reference evidence="4" key="1">
    <citation type="submission" date="2023-03" db="EMBL/GenBank/DDBJ databases">
        <authorList>
            <person name="Steffen K."/>
            <person name="Cardenas P."/>
        </authorList>
    </citation>
    <scope>NUCLEOTIDE SEQUENCE</scope>
</reference>
<dbReference type="CDD" id="cd07034">
    <property type="entry name" value="TPP_PYR_PFOR_IOR-alpha_like"/>
    <property type="match status" value="1"/>
</dbReference>
<dbReference type="SUPFAM" id="SSF52518">
    <property type="entry name" value="Thiamin diphosphate-binding fold (THDP-binding)"/>
    <property type="match status" value="1"/>
</dbReference>
<dbReference type="Gene3D" id="3.40.920.10">
    <property type="entry name" value="Pyruvate-ferredoxin oxidoreductase, PFOR, domain III"/>
    <property type="match status" value="1"/>
</dbReference>
<dbReference type="PANTHER" id="PTHR32154">
    <property type="entry name" value="PYRUVATE-FLAVODOXIN OXIDOREDUCTASE-RELATED"/>
    <property type="match status" value="1"/>
</dbReference>
<dbReference type="InterPro" id="IPR050722">
    <property type="entry name" value="Pyruvate:ferred/Flavod_OxRd"/>
</dbReference>
<dbReference type="SUPFAM" id="SSF53323">
    <property type="entry name" value="Pyruvate-ferredoxin oxidoreductase, PFOR, domain III"/>
    <property type="match status" value="1"/>
</dbReference>
<evidence type="ECO:0000256" key="1">
    <source>
        <dbReference type="ARBA" id="ARBA00023002"/>
    </source>
</evidence>
<gene>
    <name evidence="4" type="ORF">GBAR_LOCUS8073</name>
</gene>
<evidence type="ECO:0000313" key="5">
    <source>
        <dbReference type="Proteomes" id="UP001174909"/>
    </source>
</evidence>
<sequence length="355" mass="37254">MSENHSQDFVIRFAGEGGQGLVTSADAMARAAANAGYFVSTFSTFPSQIMGGPASSQVRISNTPVLCSGDNVDVLVVLDEYAYNSHRDDLSENGVAIYNSGEFQLPEGGPYFGIDADELAKSTGNTRAANMVTIGAVAYLIGFSLEEIDAFITQRFTRGRPGDDEIIESNKQAIRLGADVAAKSGFSVGKLTPPIPPDYDQIMITGNAALALGAVTAGVDFYAGYPISPATTILVWMEQNLVGPGRFAHQVSSEIEAISAIVGAGYAGKKSMTATAGPGLSLMSEGIGLAWMAEIPCVVVDVQRGGPSTGLPTKSEQSDLMLCLNPGHGRYEHTNPGSRIGRRVFRCRISGGKLG</sequence>
<organism evidence="4 5">
    <name type="scientific">Geodia barretti</name>
    <name type="common">Barrett's horny sponge</name>
    <dbReference type="NCBI Taxonomy" id="519541"/>
    <lineage>
        <taxon>Eukaryota</taxon>
        <taxon>Metazoa</taxon>
        <taxon>Porifera</taxon>
        <taxon>Demospongiae</taxon>
        <taxon>Heteroscleromorpha</taxon>
        <taxon>Tetractinellida</taxon>
        <taxon>Astrophorina</taxon>
        <taxon>Geodiidae</taxon>
        <taxon>Geodia</taxon>
    </lineage>
</organism>
<dbReference type="GO" id="GO:0016903">
    <property type="term" value="F:oxidoreductase activity, acting on the aldehyde or oxo group of donors"/>
    <property type="evidence" value="ECO:0007669"/>
    <property type="project" value="InterPro"/>
</dbReference>
<dbReference type="Gene3D" id="3.40.50.970">
    <property type="match status" value="1"/>
</dbReference>
<feature type="domain" description="Pyruvate/ketoisovalerate oxidoreductase catalytic" evidence="2">
    <location>
        <begin position="17"/>
        <end position="178"/>
    </location>
</feature>
<name>A0AA35WFI0_GEOBA</name>
<keyword evidence="5" id="KW-1185">Reference proteome</keyword>
<dbReference type="InterPro" id="IPR002880">
    <property type="entry name" value="Pyrv_Fd/Flavodoxin_OxRdtase_N"/>
</dbReference>
<dbReference type="InterPro" id="IPR029061">
    <property type="entry name" value="THDP-binding"/>
</dbReference>
<dbReference type="EMBL" id="CASHTH010001195">
    <property type="protein sequence ID" value="CAI8012580.1"/>
    <property type="molecule type" value="Genomic_DNA"/>
</dbReference>
<accession>A0AA35WFI0</accession>
<evidence type="ECO:0000259" key="3">
    <source>
        <dbReference type="Pfam" id="PF01855"/>
    </source>
</evidence>